<name>A0ABU2J5P1_9ACTN</name>
<evidence type="ECO:0000313" key="2">
    <source>
        <dbReference type="Proteomes" id="UP001183176"/>
    </source>
</evidence>
<dbReference type="RefSeq" id="WP_311421465.1">
    <property type="nucleotide sequence ID" value="NZ_JAVREH010000002.1"/>
</dbReference>
<protein>
    <submittedName>
        <fullName evidence="1">Uncharacterized protein</fullName>
    </submittedName>
</protein>
<comment type="caution">
    <text evidence="1">The sequence shown here is derived from an EMBL/GenBank/DDBJ whole genome shotgun (WGS) entry which is preliminary data.</text>
</comment>
<gene>
    <name evidence="1" type="ORF">RM423_02780</name>
</gene>
<evidence type="ECO:0000313" key="1">
    <source>
        <dbReference type="EMBL" id="MDT0260313.1"/>
    </source>
</evidence>
<dbReference type="EMBL" id="JAVREH010000002">
    <property type="protein sequence ID" value="MDT0260313.1"/>
    <property type="molecule type" value="Genomic_DNA"/>
</dbReference>
<organism evidence="1 2">
    <name type="scientific">Jatrophihabitans lederbergiae</name>
    <dbReference type="NCBI Taxonomy" id="3075547"/>
    <lineage>
        <taxon>Bacteria</taxon>
        <taxon>Bacillati</taxon>
        <taxon>Actinomycetota</taxon>
        <taxon>Actinomycetes</taxon>
        <taxon>Jatrophihabitantales</taxon>
        <taxon>Jatrophihabitantaceae</taxon>
        <taxon>Jatrophihabitans</taxon>
    </lineage>
</organism>
<reference evidence="2" key="1">
    <citation type="submission" date="2023-07" db="EMBL/GenBank/DDBJ databases">
        <title>30 novel species of actinomycetes from the DSMZ collection.</title>
        <authorList>
            <person name="Nouioui I."/>
        </authorList>
    </citation>
    <scope>NUCLEOTIDE SEQUENCE [LARGE SCALE GENOMIC DNA]</scope>
    <source>
        <strain evidence="2">DSM 44399</strain>
    </source>
</reference>
<sequence length="56" mass="6258">MVGSARCRWAGRGIEMDEAAVERAAEIGHDWHNPLFSRNDGSCTGWWSSRLGTLRP</sequence>
<keyword evidence="2" id="KW-1185">Reference proteome</keyword>
<accession>A0ABU2J5P1</accession>
<proteinExistence type="predicted"/>
<dbReference type="Proteomes" id="UP001183176">
    <property type="component" value="Unassembled WGS sequence"/>
</dbReference>